<dbReference type="Proteomes" id="UP000256941">
    <property type="component" value="Unassembled WGS sequence"/>
</dbReference>
<evidence type="ECO:0000313" key="1">
    <source>
        <dbReference type="EMBL" id="REF73148.1"/>
    </source>
</evidence>
<proteinExistence type="predicted"/>
<sequence length="79" mass="8924">MVRSMSHALFNCSKMRETRDSIFSASGARSAAIMSRAPFTSYSASFIHNSEVWCWMMNSISSWAVESGFCAVRIWSICR</sequence>
<evidence type="ECO:0000313" key="2">
    <source>
        <dbReference type="Proteomes" id="UP000256941"/>
    </source>
</evidence>
<reference evidence="1 2" key="1">
    <citation type="submission" date="2018-08" db="EMBL/GenBank/DDBJ databases">
        <title>Genomic Encyclopedia of Archaeal and Bacterial Type Strains, Phase II (KMG-II): from individual species to whole genera.</title>
        <authorList>
            <person name="Goeker M."/>
        </authorList>
    </citation>
    <scope>NUCLEOTIDE SEQUENCE [LARGE SCALE GENOMIC DNA]</scope>
    <source>
        <strain evidence="1 2">DSM 17099</strain>
    </source>
</reference>
<dbReference type="EMBL" id="QTUJ01000001">
    <property type="protein sequence ID" value="REF73148.1"/>
    <property type="molecule type" value="Genomic_DNA"/>
</dbReference>
<comment type="caution">
    <text evidence="1">The sequence shown here is derived from an EMBL/GenBank/DDBJ whole genome shotgun (WGS) entry which is preliminary data.</text>
</comment>
<dbReference type="AlphaFoldDB" id="A0A3D9XU53"/>
<name>A0A3D9XU53_PARVE</name>
<gene>
    <name evidence="1" type="ORF">BDD41_1676</name>
</gene>
<organism evidence="1 2">
    <name type="scientific">Paracoccus versutus</name>
    <name type="common">Thiobacillus versutus</name>
    <dbReference type="NCBI Taxonomy" id="34007"/>
    <lineage>
        <taxon>Bacteria</taxon>
        <taxon>Pseudomonadati</taxon>
        <taxon>Pseudomonadota</taxon>
        <taxon>Alphaproteobacteria</taxon>
        <taxon>Rhodobacterales</taxon>
        <taxon>Paracoccaceae</taxon>
        <taxon>Paracoccus</taxon>
    </lineage>
</organism>
<protein>
    <submittedName>
        <fullName evidence="1">Uncharacterized protein</fullName>
    </submittedName>
</protein>
<accession>A0A3D9XU53</accession>